<accession>A0ABQ8XZK4</accession>
<proteinExistence type="predicted"/>
<evidence type="ECO:0000259" key="1">
    <source>
        <dbReference type="PROSITE" id="PS50878"/>
    </source>
</evidence>
<dbReference type="Pfam" id="PF00078">
    <property type="entry name" value="RVT_1"/>
    <property type="match status" value="1"/>
</dbReference>
<dbReference type="PANTHER" id="PTHR19446">
    <property type="entry name" value="REVERSE TRANSCRIPTASES"/>
    <property type="match status" value="1"/>
</dbReference>
<dbReference type="InterPro" id="IPR000477">
    <property type="entry name" value="RT_dom"/>
</dbReference>
<organism evidence="2 3">
    <name type="scientific">Anaeramoeba flamelloides</name>
    <dbReference type="NCBI Taxonomy" id="1746091"/>
    <lineage>
        <taxon>Eukaryota</taxon>
        <taxon>Metamonada</taxon>
        <taxon>Anaeramoebidae</taxon>
        <taxon>Anaeramoeba</taxon>
    </lineage>
</organism>
<keyword evidence="3" id="KW-1185">Reference proteome</keyword>
<reference evidence="2" key="1">
    <citation type="submission" date="2022-08" db="EMBL/GenBank/DDBJ databases">
        <title>Novel sulfate-reducing endosymbionts in the free-living metamonad Anaeramoeba.</title>
        <authorList>
            <person name="Jerlstrom-Hultqvist J."/>
            <person name="Cepicka I."/>
            <person name="Gallot-Lavallee L."/>
            <person name="Salas-Leiva D."/>
            <person name="Curtis B.A."/>
            <person name="Zahonova K."/>
            <person name="Pipaliya S."/>
            <person name="Dacks J."/>
            <person name="Roger A.J."/>
        </authorList>
    </citation>
    <scope>NUCLEOTIDE SEQUENCE</scope>
    <source>
        <strain evidence="2">Schooner1</strain>
    </source>
</reference>
<dbReference type="SUPFAM" id="SSF56672">
    <property type="entry name" value="DNA/RNA polymerases"/>
    <property type="match status" value="1"/>
</dbReference>
<dbReference type="PROSITE" id="PS50878">
    <property type="entry name" value="RT_POL"/>
    <property type="match status" value="1"/>
</dbReference>
<name>A0ABQ8XZK4_9EUKA</name>
<feature type="domain" description="Reverse transcriptase" evidence="1">
    <location>
        <begin position="1"/>
        <end position="184"/>
    </location>
</feature>
<comment type="caution">
    <text evidence="2">The sequence shown here is derived from an EMBL/GenBank/DDBJ whole genome shotgun (WGS) entry which is preliminary data.</text>
</comment>
<sequence>MLNKLIEPCWEFIHKSQFGFRKQYDTRIAVLNFLNTYNNIKSNNENENNKTYIIMIDIAKHFDSISFKIIRKTIKKFILNKIKQTFLIKYYQGEGLGIFQGDPLSPILFALISHFLLLKIISLTDHCQMFGDDLILIIKGDKLHLNQKLNSIYEIIIQFGLKPNKEKTVISKDLKKIKYLGIYLDKISQIVYNLKKAKETFNNCKQLFNNNSLNNNLKIRSFKSFILSQLTYGLEKNNYEIKTLNYLNSWMNTAITEMCKINRNTPILIYKTEFKIENMVISVNKKKFKFKKKLKNLSLPYLEKLIKFNQRTNNKINWNSKDLIELKKEIYKYTYNELLNSKSWKCR</sequence>
<dbReference type="InterPro" id="IPR043502">
    <property type="entry name" value="DNA/RNA_pol_sf"/>
</dbReference>
<evidence type="ECO:0000313" key="3">
    <source>
        <dbReference type="Proteomes" id="UP001150062"/>
    </source>
</evidence>
<gene>
    <name evidence="2" type="ORF">M0813_27609</name>
</gene>
<protein>
    <submittedName>
        <fullName evidence="2">Protein ykfc</fullName>
    </submittedName>
</protein>
<dbReference type="Proteomes" id="UP001150062">
    <property type="component" value="Unassembled WGS sequence"/>
</dbReference>
<evidence type="ECO:0000313" key="2">
    <source>
        <dbReference type="EMBL" id="KAJ6236864.1"/>
    </source>
</evidence>
<dbReference type="EMBL" id="JAOAOG010000242">
    <property type="protein sequence ID" value="KAJ6236864.1"/>
    <property type="molecule type" value="Genomic_DNA"/>
</dbReference>